<comment type="caution">
    <text evidence="1">The sequence shown here is derived from an EMBL/GenBank/DDBJ whole genome shotgun (WGS) entry which is preliminary data.</text>
</comment>
<sequence>MSHSFIGIHDKSHESRILYMSSGVQQAMGIPAQAMIGRSAYTFLTNDIHTQAYPTSYCGEMDETCVTIMNLNTIKDTGDLVVTRIVIFSCDTCNIIVAMVYPDRPRVEIPTMDIKRPQEVLGHATVSPNSSSVRVAREPRPRACLVLAHSNTTELVLPGGLPAGVVTSPCGPHIIFATNSISRILDVEGDDLVNATFLKLIAPESLVDAAQFLNDVEHNDSVVFANLFFLNRPFDAESVRGRERVEIEIVGAHSNDGAVLLCHRSKSTTFSALTHFTYKCTRGHIWAIECIRRNTASLKKLSFLHVHRYIAAAILHDGQDNPLVYCSLESIYFDSVDFQTKFVQPTRSETPAKFVYFPKLKFLRVHGEYPYNDDVLFRGEDGYSTLECLEIILEFTFIGTESILPIFVTNKFANMRSIKLEYEIECPRYILHERTLPARRMRSITRILEAIEFSTSMRAFTIAGHLAWNVFAEWMQRFSMFMDMQIIQIPACELEFAQIIAVLRRAPYLRHLHCSFMGERLELDEMCPTGIRTKFRTNVHPWGKYFRSLVIEKVHKKVVPSHLVTSIGLIAIAFPRCVQIDIGDFSRYKFNREKDMFTNKMFYGYRFGRMNINVSNKSEIVVNRRERVIFFLTAVGRLYRMMRERI</sequence>
<protein>
    <submittedName>
        <fullName evidence="1">Uncharacterized protein</fullName>
    </submittedName>
</protein>
<evidence type="ECO:0000313" key="2">
    <source>
        <dbReference type="Proteomes" id="UP001150581"/>
    </source>
</evidence>
<evidence type="ECO:0000313" key="1">
    <source>
        <dbReference type="EMBL" id="KAJ1892624.1"/>
    </source>
</evidence>
<reference evidence="1" key="1">
    <citation type="submission" date="2022-07" db="EMBL/GenBank/DDBJ databases">
        <title>Phylogenomic reconstructions and comparative analyses of Kickxellomycotina fungi.</title>
        <authorList>
            <person name="Reynolds N.K."/>
            <person name="Stajich J.E."/>
            <person name="Barry K."/>
            <person name="Grigoriev I.V."/>
            <person name="Crous P."/>
            <person name="Smith M.E."/>
        </authorList>
    </citation>
    <scope>NUCLEOTIDE SEQUENCE</scope>
    <source>
        <strain evidence="1">Benny 63K</strain>
    </source>
</reference>
<keyword evidence="2" id="KW-1185">Reference proteome</keyword>
<dbReference type="EMBL" id="JANBPG010000962">
    <property type="protein sequence ID" value="KAJ1892624.1"/>
    <property type="molecule type" value="Genomic_DNA"/>
</dbReference>
<dbReference type="Proteomes" id="UP001150581">
    <property type="component" value="Unassembled WGS sequence"/>
</dbReference>
<organism evidence="1 2">
    <name type="scientific">Kickxella alabastrina</name>
    <dbReference type="NCBI Taxonomy" id="61397"/>
    <lineage>
        <taxon>Eukaryota</taxon>
        <taxon>Fungi</taxon>
        <taxon>Fungi incertae sedis</taxon>
        <taxon>Zoopagomycota</taxon>
        <taxon>Kickxellomycotina</taxon>
        <taxon>Kickxellomycetes</taxon>
        <taxon>Kickxellales</taxon>
        <taxon>Kickxellaceae</taxon>
        <taxon>Kickxella</taxon>
    </lineage>
</organism>
<proteinExistence type="predicted"/>
<name>A0ACC1ICU5_9FUNG</name>
<gene>
    <name evidence="1" type="ORF">LPJ66_006234</name>
</gene>
<accession>A0ACC1ICU5</accession>